<dbReference type="InterPro" id="IPR044000">
    <property type="entry name" value="Phage_tube_2"/>
</dbReference>
<evidence type="ECO:0000313" key="2">
    <source>
        <dbReference type="Proteomes" id="UP001228113"/>
    </source>
</evidence>
<dbReference type="AlphaFoldDB" id="A0AA48GRL9"/>
<evidence type="ECO:0000313" key="1">
    <source>
        <dbReference type="EMBL" id="BDU76302.1"/>
    </source>
</evidence>
<organism evidence="1 2">
    <name type="scientific">Mesoterricola sediminis</name>
    <dbReference type="NCBI Taxonomy" id="2927980"/>
    <lineage>
        <taxon>Bacteria</taxon>
        <taxon>Pseudomonadati</taxon>
        <taxon>Acidobacteriota</taxon>
        <taxon>Holophagae</taxon>
        <taxon>Holophagales</taxon>
        <taxon>Holophagaceae</taxon>
        <taxon>Mesoterricola</taxon>
    </lineage>
</organism>
<reference evidence="1" key="1">
    <citation type="journal article" date="2023" name="Int. J. Syst. Evol. Microbiol.">
        <title>Mesoterricola silvestris gen. nov., sp. nov., Mesoterricola sediminis sp. nov., Geothrix oryzae sp. nov., Geothrix edaphica sp. nov., Geothrix rubra sp. nov., and Geothrix limicola sp. nov., six novel members of Acidobacteriota isolated from soils.</title>
        <authorList>
            <person name="Itoh H."/>
            <person name="Sugisawa Y."/>
            <person name="Mise K."/>
            <person name="Xu Z."/>
            <person name="Kuniyasu M."/>
            <person name="Ushijima N."/>
            <person name="Kawano K."/>
            <person name="Kobayashi E."/>
            <person name="Shiratori Y."/>
            <person name="Masuda Y."/>
            <person name="Senoo K."/>
        </authorList>
    </citation>
    <scope>NUCLEOTIDE SEQUENCE</scope>
    <source>
        <strain evidence="1">W786</strain>
    </source>
</reference>
<dbReference type="Proteomes" id="UP001228113">
    <property type="component" value="Chromosome"/>
</dbReference>
<gene>
    <name evidence="1" type="ORF">METESE_12600</name>
</gene>
<dbReference type="KEGG" id="msea:METESE_12600"/>
<dbReference type="EMBL" id="AP027081">
    <property type="protein sequence ID" value="BDU76302.1"/>
    <property type="molecule type" value="Genomic_DNA"/>
</dbReference>
<accession>A0AA48GRL9</accession>
<proteinExistence type="predicted"/>
<keyword evidence="2" id="KW-1185">Reference proteome</keyword>
<evidence type="ECO:0008006" key="3">
    <source>
        <dbReference type="Google" id="ProtNLM"/>
    </source>
</evidence>
<dbReference type="Pfam" id="PF18906">
    <property type="entry name" value="Phage_tube_2"/>
    <property type="match status" value="1"/>
</dbReference>
<name>A0AA48GRL9_9BACT</name>
<protein>
    <recommendedName>
        <fullName evidence="3">Tail protein</fullName>
    </recommendedName>
</protein>
<dbReference type="RefSeq" id="WP_316411336.1">
    <property type="nucleotide sequence ID" value="NZ_AP027081.1"/>
</dbReference>
<sequence length="386" mass="40633">MAVENANSTQLAYIQEGQFGVTPSTPTGQLIRWTDLSLGPDRDYIDNPEYRTDGQTAAGRGGAIRGKGSFGGKVSYGTLDDFLAAALGNFGWSSNVIKIKGTSVMSAASVAVAASGKTFTRLAGSFLTDGFAVGDYVTWSGFTNSANNITVQITTLTATVMTCSNAAGLVDEGTATGRSCVTNTRPSFTFEKGHRNNGLYFGYTGCVVDGFELKGAVDSAVEYGIDLLAKAALDEARASLFSALTAVNTNPLLTTWEGGAKKGGNSISLTSWSMKVARNSDSGKVCGSSALYDISPRAAKVTGSLELYFDQNAYGLYTDMRADNDAALQFILGSGTAKSYQVDLTKCKLKNWKGDPREGMGLVSVDYESYAPDSGTNTACMITRIP</sequence>